<keyword evidence="1" id="KW-0812">Transmembrane</keyword>
<evidence type="ECO:0000256" key="1">
    <source>
        <dbReference type="SAM" id="Phobius"/>
    </source>
</evidence>
<dbReference type="PATRIC" id="fig|749927.5.peg.2192"/>
<dbReference type="HOGENOM" id="CLU_2550881_0_0_11"/>
<dbReference type="EMBL" id="CP002000">
    <property type="protein sequence ID" value="ADJ43929.1"/>
    <property type="molecule type" value="Genomic_DNA"/>
</dbReference>
<dbReference type="Proteomes" id="UP000000328">
    <property type="component" value="Chromosome"/>
</dbReference>
<dbReference type="KEGG" id="amd:AMED_2124"/>
<dbReference type="AlphaFoldDB" id="A0A0H3D166"/>
<proteinExistence type="predicted"/>
<keyword evidence="1" id="KW-0472">Membrane</keyword>
<reference evidence="2 3" key="1">
    <citation type="journal article" date="2010" name="Cell Res.">
        <title>Complete genome sequence of the rifamycin SV-producing Amycolatopsis mediterranei U32 revealed its genetic characteristics in phylogeny and metabolism.</title>
        <authorList>
            <person name="Zhao W."/>
            <person name="Zhong Y."/>
            <person name="Yuan H."/>
            <person name="Wang J."/>
            <person name="Zheng H."/>
            <person name="Wang Y."/>
            <person name="Cen X."/>
            <person name="Xu F."/>
            <person name="Bai J."/>
            <person name="Han X."/>
            <person name="Lu G."/>
            <person name="Zhu Y."/>
            <person name="Shao Z."/>
            <person name="Yan H."/>
            <person name="Li C."/>
            <person name="Peng N."/>
            <person name="Zhang Z."/>
            <person name="Zhang Y."/>
            <person name="Lin W."/>
            <person name="Fan Y."/>
            <person name="Qin Z."/>
            <person name="Hu Y."/>
            <person name="Zhu B."/>
            <person name="Wang S."/>
            <person name="Ding X."/>
            <person name="Zhao G.P."/>
        </authorList>
    </citation>
    <scope>NUCLEOTIDE SEQUENCE [LARGE SCALE GENOMIC DNA]</scope>
    <source>
        <strain evidence="3">U-32</strain>
    </source>
</reference>
<name>A0A0H3D166_AMYMU</name>
<protein>
    <submittedName>
        <fullName evidence="2">Uncharacterized protein</fullName>
    </submittedName>
</protein>
<organism evidence="2 3">
    <name type="scientific">Amycolatopsis mediterranei (strain U-32)</name>
    <dbReference type="NCBI Taxonomy" id="749927"/>
    <lineage>
        <taxon>Bacteria</taxon>
        <taxon>Bacillati</taxon>
        <taxon>Actinomycetota</taxon>
        <taxon>Actinomycetes</taxon>
        <taxon>Pseudonocardiales</taxon>
        <taxon>Pseudonocardiaceae</taxon>
        <taxon>Amycolatopsis</taxon>
    </lineage>
</organism>
<sequence length="82" mass="9615">MMTAVWVFAGLGVLFALAILLVLAMLVEDAYYRYRPRWRMYRRVLAEDLAALRAWAQMTRAHLRAVREMAREMERQSGGDRP</sequence>
<evidence type="ECO:0000313" key="3">
    <source>
        <dbReference type="Proteomes" id="UP000000328"/>
    </source>
</evidence>
<gene>
    <name evidence="2" type="ordered locus">AMED_2124</name>
</gene>
<evidence type="ECO:0000313" key="2">
    <source>
        <dbReference type="EMBL" id="ADJ43929.1"/>
    </source>
</evidence>
<accession>A0A0H3D166</accession>
<feature type="transmembrane region" description="Helical" evidence="1">
    <location>
        <begin position="6"/>
        <end position="27"/>
    </location>
</feature>
<keyword evidence="1" id="KW-1133">Transmembrane helix</keyword>